<dbReference type="OrthoDB" id="9801235at2"/>
<keyword evidence="2 5" id="KW-1005">Bacterial flagellum biogenesis</keyword>
<dbReference type="PANTHER" id="PTHR39190">
    <property type="entry name" value="FLAGELLAR ASSEMBLY FACTOR FLIW"/>
    <property type="match status" value="1"/>
</dbReference>
<keyword evidence="6" id="KW-0969">Cilium</keyword>
<keyword evidence="4 5" id="KW-0143">Chaperone</keyword>
<dbReference type="GO" id="GO:0044780">
    <property type="term" value="P:bacterial-type flagellum assembly"/>
    <property type="evidence" value="ECO:0007669"/>
    <property type="project" value="UniProtKB-UniRule"/>
</dbReference>
<sequence>MRIQTALFGELNISPDDIIHFPDGLPGFETNQEFILLPLEENSPFFYLQSVREAELCLLLADPFSFFPGYQVDLSPAALQKLELPEENPPLIVLNIVTVPAEFKKATANLMAPVIINIEKKLGLQYIPEKTDYNTRHPLFPADKKTTGEGK</sequence>
<keyword evidence="6" id="KW-0282">Flagellum</keyword>
<reference evidence="6 7" key="1">
    <citation type="submission" date="2015-03" db="EMBL/GenBank/DDBJ databases">
        <authorList>
            <person name="Murphy D."/>
        </authorList>
    </citation>
    <scope>NUCLEOTIDE SEQUENCE [LARGE SCALE GENOMIC DNA]</scope>
    <source>
        <strain evidence="6 7">OL-4</strain>
    </source>
</reference>
<keyword evidence="3 5" id="KW-0810">Translation regulation</keyword>
<dbReference type="PANTHER" id="PTHR39190:SF1">
    <property type="entry name" value="FLAGELLAR ASSEMBLY FACTOR FLIW"/>
    <property type="match status" value="1"/>
</dbReference>
<comment type="function">
    <text evidence="5">Acts as an anti-CsrA protein, binds CsrA and prevents it from repressing translation of its target genes, one of which is flagellin. Binds to flagellin and participates in the assembly of the flagellum.</text>
</comment>
<proteinExistence type="inferred from homology"/>
<keyword evidence="7" id="KW-1185">Reference proteome</keyword>
<organism evidence="6 7">
    <name type="scientific">Syntrophomonas zehnderi OL-4</name>
    <dbReference type="NCBI Taxonomy" id="690567"/>
    <lineage>
        <taxon>Bacteria</taxon>
        <taxon>Bacillati</taxon>
        <taxon>Bacillota</taxon>
        <taxon>Clostridia</taxon>
        <taxon>Eubacteriales</taxon>
        <taxon>Syntrophomonadaceae</taxon>
        <taxon>Syntrophomonas</taxon>
    </lineage>
</organism>
<evidence type="ECO:0000256" key="2">
    <source>
        <dbReference type="ARBA" id="ARBA00022795"/>
    </source>
</evidence>
<dbReference type="EMBL" id="CGIH01000005">
    <property type="protein sequence ID" value="CFX12509.1"/>
    <property type="molecule type" value="Genomic_DNA"/>
</dbReference>
<keyword evidence="6" id="KW-0966">Cell projection</keyword>
<dbReference type="STRING" id="690567.542"/>
<dbReference type="Pfam" id="PF02623">
    <property type="entry name" value="FliW"/>
    <property type="match status" value="1"/>
</dbReference>
<evidence type="ECO:0000313" key="6">
    <source>
        <dbReference type="EMBL" id="CFX12509.1"/>
    </source>
</evidence>
<dbReference type="InterPro" id="IPR024046">
    <property type="entry name" value="Flagellar_assmbl_FliW_dom_sf"/>
</dbReference>
<evidence type="ECO:0000313" key="7">
    <source>
        <dbReference type="Proteomes" id="UP000045545"/>
    </source>
</evidence>
<dbReference type="AlphaFoldDB" id="A0A0E4C7S9"/>
<name>A0A0E4C7S9_9FIRM</name>
<evidence type="ECO:0000256" key="1">
    <source>
        <dbReference type="ARBA" id="ARBA00022490"/>
    </source>
</evidence>
<dbReference type="RefSeq" id="WP_046495492.1">
    <property type="nucleotide sequence ID" value="NZ_CGIH01000005.1"/>
</dbReference>
<dbReference type="GO" id="GO:0005737">
    <property type="term" value="C:cytoplasm"/>
    <property type="evidence" value="ECO:0007669"/>
    <property type="project" value="UniProtKB-SubCell"/>
</dbReference>
<dbReference type="GO" id="GO:0006417">
    <property type="term" value="P:regulation of translation"/>
    <property type="evidence" value="ECO:0007669"/>
    <property type="project" value="UniProtKB-KW"/>
</dbReference>
<dbReference type="NCBIfam" id="NF009793">
    <property type="entry name" value="PRK13285.1-1"/>
    <property type="match status" value="1"/>
</dbReference>
<dbReference type="Gene3D" id="2.30.290.10">
    <property type="entry name" value="BH3618-like"/>
    <property type="match status" value="1"/>
</dbReference>
<dbReference type="Proteomes" id="UP000045545">
    <property type="component" value="Unassembled WGS sequence"/>
</dbReference>
<accession>A0A0E4C7S9</accession>
<protein>
    <recommendedName>
        <fullName evidence="5">Flagellar assembly factor FliW</fullName>
    </recommendedName>
</protein>
<dbReference type="HAMAP" id="MF_01185">
    <property type="entry name" value="FliW"/>
    <property type="match status" value="1"/>
</dbReference>
<dbReference type="InterPro" id="IPR003775">
    <property type="entry name" value="Flagellar_assembly_factor_FliW"/>
</dbReference>
<gene>
    <name evidence="5" type="primary">fliW</name>
    <name evidence="6" type="ORF">542</name>
</gene>
<evidence type="ECO:0000256" key="4">
    <source>
        <dbReference type="ARBA" id="ARBA00023186"/>
    </source>
</evidence>
<comment type="subunit">
    <text evidence="5">Interacts with translational regulator CsrA and flagellin(s).</text>
</comment>
<comment type="similarity">
    <text evidence="5">Belongs to the FliW family.</text>
</comment>
<keyword evidence="1 5" id="KW-0963">Cytoplasm</keyword>
<comment type="subcellular location">
    <subcellularLocation>
        <location evidence="5">Cytoplasm</location>
    </subcellularLocation>
</comment>
<evidence type="ECO:0000256" key="5">
    <source>
        <dbReference type="HAMAP-Rule" id="MF_01185"/>
    </source>
</evidence>
<evidence type="ECO:0000256" key="3">
    <source>
        <dbReference type="ARBA" id="ARBA00022845"/>
    </source>
</evidence>
<dbReference type="SUPFAM" id="SSF141457">
    <property type="entry name" value="BH3618-like"/>
    <property type="match status" value="1"/>
</dbReference>